<feature type="region of interest" description="Disordered" evidence="2">
    <location>
        <begin position="86"/>
        <end position="108"/>
    </location>
</feature>
<sequence>MEPWFYIVALGAAIAGLAWMMPKSGHGGSEQEFVSEEAYGRLLEDLEAENRELLDAVAKFKREHDGTTELLGRRIVELEQQMKLLSETPRSPATPAVSPSPDSSFPATFFAQTSHTSSSADVYRDTGAALSPAAEAGTPPGREPSPSAADVADRPSAEPSPDSEPERISPAIRDRYADLLAMHEKGKSVEQIAKATGMNKGEVQLILQLARREERHA</sequence>
<evidence type="ECO:0000313" key="3">
    <source>
        <dbReference type="EMBL" id="MFC7152228.1"/>
    </source>
</evidence>
<feature type="region of interest" description="Disordered" evidence="2">
    <location>
        <begin position="131"/>
        <end position="171"/>
    </location>
</feature>
<protein>
    <submittedName>
        <fullName evidence="3">Uncharacterized protein</fullName>
    </submittedName>
</protein>
<evidence type="ECO:0000313" key="4">
    <source>
        <dbReference type="Proteomes" id="UP001596378"/>
    </source>
</evidence>
<feature type="coiled-coil region" evidence="1">
    <location>
        <begin position="36"/>
        <end position="63"/>
    </location>
</feature>
<name>A0ABW2FG81_9BACL</name>
<evidence type="ECO:0000256" key="2">
    <source>
        <dbReference type="SAM" id="MobiDB-lite"/>
    </source>
</evidence>
<evidence type="ECO:0000256" key="1">
    <source>
        <dbReference type="SAM" id="Coils"/>
    </source>
</evidence>
<reference evidence="4" key="1">
    <citation type="journal article" date="2019" name="Int. J. Syst. Evol. Microbiol.">
        <title>The Global Catalogue of Microorganisms (GCM) 10K type strain sequencing project: providing services to taxonomists for standard genome sequencing and annotation.</title>
        <authorList>
            <consortium name="The Broad Institute Genomics Platform"/>
            <consortium name="The Broad Institute Genome Sequencing Center for Infectious Disease"/>
            <person name="Wu L."/>
            <person name="Ma J."/>
        </authorList>
    </citation>
    <scope>NUCLEOTIDE SEQUENCE [LARGE SCALE GENOMIC DNA]</scope>
    <source>
        <strain evidence="4">KCTC 12907</strain>
    </source>
</reference>
<comment type="caution">
    <text evidence="3">The sequence shown here is derived from an EMBL/GenBank/DDBJ whole genome shotgun (WGS) entry which is preliminary data.</text>
</comment>
<gene>
    <name evidence="3" type="ORF">ACFQMJ_27155</name>
</gene>
<proteinExistence type="predicted"/>
<organism evidence="3 4">
    <name type="scientific">Cohnella cellulosilytica</name>
    <dbReference type="NCBI Taxonomy" id="986710"/>
    <lineage>
        <taxon>Bacteria</taxon>
        <taxon>Bacillati</taxon>
        <taxon>Bacillota</taxon>
        <taxon>Bacilli</taxon>
        <taxon>Bacillales</taxon>
        <taxon>Paenibacillaceae</taxon>
        <taxon>Cohnella</taxon>
    </lineage>
</organism>
<dbReference type="Proteomes" id="UP001596378">
    <property type="component" value="Unassembled WGS sequence"/>
</dbReference>
<keyword evidence="4" id="KW-1185">Reference proteome</keyword>
<dbReference type="EMBL" id="JBHTAI010000021">
    <property type="protein sequence ID" value="MFC7152228.1"/>
    <property type="molecule type" value="Genomic_DNA"/>
</dbReference>
<accession>A0ABW2FG81</accession>
<keyword evidence="1" id="KW-0175">Coiled coil</keyword>
<dbReference type="RefSeq" id="WP_378044392.1">
    <property type="nucleotide sequence ID" value="NZ_JBHMDN010000004.1"/>
</dbReference>